<name>A0A841EN24_9BACT</name>
<dbReference type="SUPFAM" id="SSF47384">
    <property type="entry name" value="Homodimeric domain of signal transducing histidine kinase"/>
    <property type="match status" value="1"/>
</dbReference>
<dbReference type="RefSeq" id="WP_184130559.1">
    <property type="nucleotide sequence ID" value="NZ_JACHKT010000004.1"/>
</dbReference>
<dbReference type="Pfam" id="PF00512">
    <property type="entry name" value="HisKA"/>
    <property type="match status" value="1"/>
</dbReference>
<dbReference type="SMART" id="SM00304">
    <property type="entry name" value="HAMP"/>
    <property type="match status" value="1"/>
</dbReference>
<organism evidence="14 15">
    <name type="scientific">Arcicella rosea</name>
    <dbReference type="NCBI Taxonomy" id="502909"/>
    <lineage>
        <taxon>Bacteria</taxon>
        <taxon>Pseudomonadati</taxon>
        <taxon>Bacteroidota</taxon>
        <taxon>Cytophagia</taxon>
        <taxon>Cytophagales</taxon>
        <taxon>Flectobacillaceae</taxon>
        <taxon>Arcicella</taxon>
    </lineage>
</organism>
<evidence type="ECO:0000256" key="5">
    <source>
        <dbReference type="ARBA" id="ARBA00022679"/>
    </source>
</evidence>
<dbReference type="Pfam" id="PF00672">
    <property type="entry name" value="HAMP"/>
    <property type="match status" value="1"/>
</dbReference>
<dbReference type="Gene3D" id="3.30.565.10">
    <property type="entry name" value="Histidine kinase-like ATPase, C-terminal domain"/>
    <property type="match status" value="1"/>
</dbReference>
<keyword evidence="6 11" id="KW-0812">Transmembrane</keyword>
<keyword evidence="8 11" id="KW-1133">Transmembrane helix</keyword>
<dbReference type="InterPro" id="IPR036097">
    <property type="entry name" value="HisK_dim/P_sf"/>
</dbReference>
<evidence type="ECO:0000313" key="15">
    <source>
        <dbReference type="Proteomes" id="UP000524404"/>
    </source>
</evidence>
<dbReference type="PRINTS" id="PR00344">
    <property type="entry name" value="BCTRLSENSOR"/>
</dbReference>
<feature type="domain" description="HAMP" evidence="13">
    <location>
        <begin position="178"/>
        <end position="231"/>
    </location>
</feature>
<evidence type="ECO:0000256" key="4">
    <source>
        <dbReference type="ARBA" id="ARBA00022553"/>
    </source>
</evidence>
<evidence type="ECO:0000259" key="12">
    <source>
        <dbReference type="PROSITE" id="PS50109"/>
    </source>
</evidence>
<keyword evidence="7 14" id="KW-0418">Kinase</keyword>
<dbReference type="Proteomes" id="UP000524404">
    <property type="component" value="Unassembled WGS sequence"/>
</dbReference>
<dbReference type="GO" id="GO:0005886">
    <property type="term" value="C:plasma membrane"/>
    <property type="evidence" value="ECO:0007669"/>
    <property type="project" value="TreeGrafter"/>
</dbReference>
<dbReference type="SMART" id="SM00387">
    <property type="entry name" value="HATPase_c"/>
    <property type="match status" value="1"/>
</dbReference>
<dbReference type="Gene3D" id="6.10.340.10">
    <property type="match status" value="1"/>
</dbReference>
<dbReference type="PROSITE" id="PS50109">
    <property type="entry name" value="HIS_KIN"/>
    <property type="match status" value="1"/>
</dbReference>
<evidence type="ECO:0000256" key="3">
    <source>
        <dbReference type="ARBA" id="ARBA00012438"/>
    </source>
</evidence>
<evidence type="ECO:0000256" key="2">
    <source>
        <dbReference type="ARBA" id="ARBA00004141"/>
    </source>
</evidence>
<keyword evidence="4" id="KW-0597">Phosphoprotein</keyword>
<dbReference type="AlphaFoldDB" id="A0A841EN24"/>
<gene>
    <name evidence="14" type="ORF">HNP25_000778</name>
</gene>
<sequence>MTIREKLSLLFTLITAAILMIFAALVYYSAYQNRETEFYNRLKKEGITKANLFFTAKVDSKTLQTIYKNNRETINEVEVAIYDTNFQLRYHDALDIDFVKETKQMIDEVKHKNEVRFYQKNWQVVGLLFSNEGEKYIVMAAAYDQFGYKKLENLRNTILIIFIASIILIYAAGRFFSKKALSPVTVIVNKVKKITASNLDLRLNNTQGRDELAELSSTFNEMLDRLEKSFDAQKQFVSNISHELRTPLASMITELELSTNKERSITEYQSVIQNTLTDAQKLARLATSLLDFAKASYDPSEISFRETRLDEVLLDARHQVQRQNPTYLVDIIYENEVENDEELSMNGNEYLLKVAFANLIENACKFSDNKKCVISIVVHPQQIKLCFVDEGIGICEEEIAQIFTPFFRGTNKKYTDGNGIGLSLTQKIVKLHYGEISVSSLIGKGTKFIVTFEHL</sequence>
<dbReference type="GO" id="GO:0000155">
    <property type="term" value="F:phosphorelay sensor kinase activity"/>
    <property type="evidence" value="ECO:0007669"/>
    <property type="project" value="InterPro"/>
</dbReference>
<dbReference type="InterPro" id="IPR036890">
    <property type="entry name" value="HATPase_C_sf"/>
</dbReference>
<comment type="catalytic activity">
    <reaction evidence="1">
        <text>ATP + protein L-histidine = ADP + protein N-phospho-L-histidine.</text>
        <dbReference type="EC" id="2.7.13.3"/>
    </reaction>
</comment>
<dbReference type="Gene3D" id="1.10.287.130">
    <property type="match status" value="1"/>
</dbReference>
<dbReference type="SUPFAM" id="SSF55874">
    <property type="entry name" value="ATPase domain of HSP90 chaperone/DNA topoisomerase II/histidine kinase"/>
    <property type="match status" value="1"/>
</dbReference>
<dbReference type="InterPro" id="IPR050428">
    <property type="entry name" value="TCS_sensor_his_kinase"/>
</dbReference>
<keyword evidence="15" id="KW-1185">Reference proteome</keyword>
<dbReference type="InterPro" id="IPR003660">
    <property type="entry name" value="HAMP_dom"/>
</dbReference>
<feature type="transmembrane region" description="Helical" evidence="11">
    <location>
        <begin position="7"/>
        <end position="30"/>
    </location>
</feature>
<evidence type="ECO:0000256" key="1">
    <source>
        <dbReference type="ARBA" id="ARBA00000085"/>
    </source>
</evidence>
<evidence type="ECO:0000256" key="8">
    <source>
        <dbReference type="ARBA" id="ARBA00022989"/>
    </source>
</evidence>
<comment type="caution">
    <text evidence="14">The sequence shown here is derived from an EMBL/GenBank/DDBJ whole genome shotgun (WGS) entry which is preliminary data.</text>
</comment>
<dbReference type="InterPro" id="IPR003661">
    <property type="entry name" value="HisK_dim/P_dom"/>
</dbReference>
<dbReference type="EMBL" id="JACHKT010000004">
    <property type="protein sequence ID" value="MBB6002128.1"/>
    <property type="molecule type" value="Genomic_DNA"/>
</dbReference>
<dbReference type="InterPro" id="IPR003594">
    <property type="entry name" value="HATPase_dom"/>
</dbReference>
<evidence type="ECO:0000256" key="9">
    <source>
        <dbReference type="ARBA" id="ARBA00023012"/>
    </source>
</evidence>
<dbReference type="PROSITE" id="PS50885">
    <property type="entry name" value="HAMP"/>
    <property type="match status" value="1"/>
</dbReference>
<evidence type="ECO:0000313" key="14">
    <source>
        <dbReference type="EMBL" id="MBB6002128.1"/>
    </source>
</evidence>
<proteinExistence type="predicted"/>
<dbReference type="SUPFAM" id="SSF158472">
    <property type="entry name" value="HAMP domain-like"/>
    <property type="match status" value="1"/>
</dbReference>
<dbReference type="PANTHER" id="PTHR45436">
    <property type="entry name" value="SENSOR HISTIDINE KINASE YKOH"/>
    <property type="match status" value="1"/>
</dbReference>
<keyword evidence="5" id="KW-0808">Transferase</keyword>
<evidence type="ECO:0000256" key="10">
    <source>
        <dbReference type="ARBA" id="ARBA00023136"/>
    </source>
</evidence>
<dbReference type="EC" id="2.7.13.3" evidence="3"/>
<evidence type="ECO:0000256" key="7">
    <source>
        <dbReference type="ARBA" id="ARBA00022777"/>
    </source>
</evidence>
<evidence type="ECO:0000256" key="6">
    <source>
        <dbReference type="ARBA" id="ARBA00022692"/>
    </source>
</evidence>
<evidence type="ECO:0000259" key="13">
    <source>
        <dbReference type="PROSITE" id="PS50885"/>
    </source>
</evidence>
<accession>A0A841EN24</accession>
<evidence type="ECO:0000256" key="11">
    <source>
        <dbReference type="SAM" id="Phobius"/>
    </source>
</evidence>
<dbReference type="CDD" id="cd00082">
    <property type="entry name" value="HisKA"/>
    <property type="match status" value="1"/>
</dbReference>
<dbReference type="PANTHER" id="PTHR45436:SF15">
    <property type="entry name" value="SENSOR HISTIDINE KINASE CUSS"/>
    <property type="match status" value="1"/>
</dbReference>
<feature type="transmembrane region" description="Helical" evidence="11">
    <location>
        <begin position="154"/>
        <end position="173"/>
    </location>
</feature>
<comment type="subcellular location">
    <subcellularLocation>
        <location evidence="2">Membrane</location>
        <topology evidence="2">Multi-pass membrane protein</topology>
    </subcellularLocation>
</comment>
<feature type="domain" description="Histidine kinase" evidence="12">
    <location>
        <begin position="239"/>
        <end position="455"/>
    </location>
</feature>
<keyword evidence="10 11" id="KW-0472">Membrane</keyword>
<dbReference type="CDD" id="cd06225">
    <property type="entry name" value="HAMP"/>
    <property type="match status" value="1"/>
</dbReference>
<dbReference type="Pfam" id="PF02518">
    <property type="entry name" value="HATPase_c"/>
    <property type="match status" value="1"/>
</dbReference>
<dbReference type="SMART" id="SM00388">
    <property type="entry name" value="HisKA"/>
    <property type="match status" value="1"/>
</dbReference>
<keyword evidence="9" id="KW-0902">Two-component regulatory system</keyword>
<protein>
    <recommendedName>
        <fullName evidence="3">histidine kinase</fullName>
        <ecNumber evidence="3">2.7.13.3</ecNumber>
    </recommendedName>
</protein>
<dbReference type="InterPro" id="IPR005467">
    <property type="entry name" value="His_kinase_dom"/>
</dbReference>
<dbReference type="InterPro" id="IPR004358">
    <property type="entry name" value="Sig_transdc_His_kin-like_C"/>
</dbReference>
<reference evidence="14 15" key="1">
    <citation type="submission" date="2020-08" db="EMBL/GenBank/DDBJ databases">
        <title>Functional genomics of gut bacteria from endangered species of beetles.</title>
        <authorList>
            <person name="Carlos-Shanley C."/>
        </authorList>
    </citation>
    <scope>NUCLEOTIDE SEQUENCE [LARGE SCALE GENOMIC DNA]</scope>
    <source>
        <strain evidence="14 15">S00070</strain>
    </source>
</reference>